<dbReference type="EMBL" id="GBXM01023723">
    <property type="protein sequence ID" value="JAH84854.1"/>
    <property type="molecule type" value="Transcribed_RNA"/>
</dbReference>
<proteinExistence type="predicted"/>
<organism evidence="1">
    <name type="scientific">Anguilla anguilla</name>
    <name type="common">European freshwater eel</name>
    <name type="synonym">Muraena anguilla</name>
    <dbReference type="NCBI Taxonomy" id="7936"/>
    <lineage>
        <taxon>Eukaryota</taxon>
        <taxon>Metazoa</taxon>
        <taxon>Chordata</taxon>
        <taxon>Craniata</taxon>
        <taxon>Vertebrata</taxon>
        <taxon>Euteleostomi</taxon>
        <taxon>Actinopterygii</taxon>
        <taxon>Neopterygii</taxon>
        <taxon>Teleostei</taxon>
        <taxon>Anguilliformes</taxon>
        <taxon>Anguillidae</taxon>
        <taxon>Anguilla</taxon>
    </lineage>
</organism>
<reference evidence="1" key="2">
    <citation type="journal article" date="2015" name="Fish Shellfish Immunol.">
        <title>Early steps in the European eel (Anguilla anguilla)-Vibrio vulnificus interaction in the gills: Role of the RtxA13 toxin.</title>
        <authorList>
            <person name="Callol A."/>
            <person name="Pajuelo D."/>
            <person name="Ebbesson L."/>
            <person name="Teles M."/>
            <person name="MacKenzie S."/>
            <person name="Amaro C."/>
        </authorList>
    </citation>
    <scope>NUCLEOTIDE SEQUENCE</scope>
</reference>
<sequence length="29" mass="3480">MEENKSGRCKFFLYCSLQTNTLFFLKAFI</sequence>
<reference evidence="1" key="1">
    <citation type="submission" date="2014-11" db="EMBL/GenBank/DDBJ databases">
        <authorList>
            <person name="Amaro Gonzalez C."/>
        </authorList>
    </citation>
    <scope>NUCLEOTIDE SEQUENCE</scope>
</reference>
<dbReference type="AlphaFoldDB" id="A0A0E9W3B1"/>
<protein>
    <submittedName>
        <fullName evidence="1">Uncharacterized protein</fullName>
    </submittedName>
</protein>
<name>A0A0E9W3B1_ANGAN</name>
<accession>A0A0E9W3B1</accession>
<evidence type="ECO:0000313" key="1">
    <source>
        <dbReference type="EMBL" id="JAH84854.1"/>
    </source>
</evidence>